<dbReference type="InterPro" id="IPR001647">
    <property type="entry name" value="HTH_TetR"/>
</dbReference>
<dbReference type="EMBL" id="JACHGK010000007">
    <property type="protein sequence ID" value="MBB6445725.1"/>
    <property type="molecule type" value="Genomic_DNA"/>
</dbReference>
<evidence type="ECO:0000313" key="5">
    <source>
        <dbReference type="EMBL" id="MBB6445725.1"/>
    </source>
</evidence>
<dbReference type="PANTHER" id="PTHR43479:SF11">
    <property type="entry name" value="ACREF_ENVCD OPERON REPRESSOR-RELATED"/>
    <property type="match status" value="1"/>
</dbReference>
<evidence type="ECO:0000256" key="2">
    <source>
        <dbReference type="ARBA" id="ARBA00023125"/>
    </source>
</evidence>
<feature type="domain" description="HTH tetR-type" evidence="4">
    <location>
        <begin position="3"/>
        <end position="63"/>
    </location>
</feature>
<dbReference type="InterPro" id="IPR009057">
    <property type="entry name" value="Homeodomain-like_sf"/>
</dbReference>
<dbReference type="PROSITE" id="PS01081">
    <property type="entry name" value="HTH_TETR_1"/>
    <property type="match status" value="1"/>
</dbReference>
<sequence length="210" mass="24730">MRRNAKDEIAAAAIFLFNTNGFNGTTIRDIAKKAKVNIANISYYFQNKNGLLEYCFTIYFERYMAEIEKGLGELEKGARHCMKNIIKNLLVFHCENIPLSRFVLREISLDSQMVREIMSTYLVKERYYLTRILEYGVEKQEYKKLNGNYFIIQLKGMLSMPFINSHYISEVLHIFPHEKHFLDKYLGALHQWIDSTLSSPLWKNESYALL</sequence>
<evidence type="ECO:0000256" key="3">
    <source>
        <dbReference type="PROSITE-ProRule" id="PRU00335"/>
    </source>
</evidence>
<dbReference type="Gene3D" id="1.10.357.10">
    <property type="entry name" value="Tetracycline Repressor, domain 2"/>
    <property type="match status" value="1"/>
</dbReference>
<name>A0A7X0HRT4_9BACI</name>
<dbReference type="NCBIfam" id="NF037937">
    <property type="entry name" value="septum_RefZ"/>
    <property type="match status" value="1"/>
</dbReference>
<reference evidence="5 6" key="1">
    <citation type="submission" date="2020-08" db="EMBL/GenBank/DDBJ databases">
        <title>Genomic Encyclopedia of Type Strains, Phase IV (KMG-IV): sequencing the most valuable type-strain genomes for metagenomic binning, comparative biology and taxonomic classification.</title>
        <authorList>
            <person name="Goeker M."/>
        </authorList>
    </citation>
    <scope>NUCLEOTIDE SEQUENCE [LARGE SCALE GENOMIC DNA]</scope>
    <source>
        <strain evidence="5 6">DSM 5391</strain>
    </source>
</reference>
<comment type="caution">
    <text evidence="5">The sequence shown here is derived from an EMBL/GenBank/DDBJ whole genome shotgun (WGS) entry which is preliminary data.</text>
</comment>
<organism evidence="5 6">
    <name type="scientific">Bacillus benzoevorans</name>
    <dbReference type="NCBI Taxonomy" id="1456"/>
    <lineage>
        <taxon>Bacteria</taxon>
        <taxon>Bacillati</taxon>
        <taxon>Bacillota</taxon>
        <taxon>Bacilli</taxon>
        <taxon>Bacillales</taxon>
        <taxon>Bacillaceae</taxon>
        <taxon>Bacillus</taxon>
    </lineage>
</organism>
<dbReference type="PANTHER" id="PTHR43479">
    <property type="entry name" value="ACREF/ENVCD OPERON REPRESSOR-RELATED"/>
    <property type="match status" value="1"/>
</dbReference>
<dbReference type="RefSeq" id="WP_184526043.1">
    <property type="nucleotide sequence ID" value="NZ_JACHGK010000007.1"/>
</dbReference>
<keyword evidence="2 3" id="KW-0238">DNA-binding</keyword>
<keyword evidence="1" id="KW-0678">Repressor</keyword>
<keyword evidence="6" id="KW-1185">Reference proteome</keyword>
<dbReference type="PRINTS" id="PR00455">
    <property type="entry name" value="HTHTETR"/>
</dbReference>
<dbReference type="PROSITE" id="PS50977">
    <property type="entry name" value="HTH_TETR_2"/>
    <property type="match status" value="1"/>
</dbReference>
<dbReference type="InterPro" id="IPR050624">
    <property type="entry name" value="HTH-type_Tx_Regulator"/>
</dbReference>
<evidence type="ECO:0000313" key="6">
    <source>
        <dbReference type="Proteomes" id="UP000531594"/>
    </source>
</evidence>
<dbReference type="SUPFAM" id="SSF46689">
    <property type="entry name" value="Homeodomain-like"/>
    <property type="match status" value="1"/>
</dbReference>
<protein>
    <submittedName>
        <fullName evidence="5">AcrR family transcriptional regulator</fullName>
    </submittedName>
</protein>
<dbReference type="Pfam" id="PF00440">
    <property type="entry name" value="TetR_N"/>
    <property type="match status" value="1"/>
</dbReference>
<accession>A0A7X0HRT4</accession>
<evidence type="ECO:0000256" key="1">
    <source>
        <dbReference type="ARBA" id="ARBA00022491"/>
    </source>
</evidence>
<feature type="DNA-binding region" description="H-T-H motif" evidence="3">
    <location>
        <begin position="26"/>
        <end position="45"/>
    </location>
</feature>
<dbReference type="InterPro" id="IPR023772">
    <property type="entry name" value="DNA-bd_HTH_TetR-type_CS"/>
</dbReference>
<proteinExistence type="predicted"/>
<dbReference type="GO" id="GO:0003677">
    <property type="term" value="F:DNA binding"/>
    <property type="evidence" value="ECO:0007669"/>
    <property type="project" value="UniProtKB-UniRule"/>
</dbReference>
<dbReference type="InterPro" id="IPR036271">
    <property type="entry name" value="Tet_transcr_reg_TetR-rel_C_sf"/>
</dbReference>
<dbReference type="Proteomes" id="UP000531594">
    <property type="component" value="Unassembled WGS sequence"/>
</dbReference>
<dbReference type="SUPFAM" id="SSF48498">
    <property type="entry name" value="Tetracyclin repressor-like, C-terminal domain"/>
    <property type="match status" value="1"/>
</dbReference>
<evidence type="ECO:0000259" key="4">
    <source>
        <dbReference type="PROSITE" id="PS50977"/>
    </source>
</evidence>
<dbReference type="AlphaFoldDB" id="A0A7X0HRT4"/>
<gene>
    <name evidence="5" type="ORF">HNR53_002350</name>
</gene>